<gene>
    <name evidence="1" type="ORF">JR316_0003909</name>
</gene>
<accession>A0ACB8H9U1</accession>
<proteinExistence type="predicted"/>
<dbReference type="Proteomes" id="UP000664032">
    <property type="component" value="Unassembled WGS sequence"/>
</dbReference>
<evidence type="ECO:0000313" key="1">
    <source>
        <dbReference type="EMBL" id="KAH9484427.1"/>
    </source>
</evidence>
<protein>
    <submittedName>
        <fullName evidence="1">Septin Spn2</fullName>
    </submittedName>
</protein>
<sequence>MGLGRSNLFANRDQPGGTCQRRPLSLQLVRLREFEKEAKSRVVSLLFFASFPVLSCPLRSIGLCIRFSLGLLFLSGPPPLIHSSLRISSATLKIPFPFPTMAEEIRATSYVGFDSITQQIEHKLLKRGFQFNVIVVGQTGLGKSTLINTIFASHLIDSKGRLAADEPVRQTTEIQAVSHVIVENGVKLRLNIVDTPGYGDQINNEGCWDPIIKYIKDQHSAYLRKELTAQRDPYIQDTRIHCCLYFFNPTGHSLRPIDVIVMKKLSEVVNVVPVIAKSDSLTLEERESFKAKIREELVYHNIRLYPFDTDEDDEEEVHLNESIRQIVPFAVVGSESNVIIDGKSVRGRKNRWGVVNVEDPEHCEFVHLRNFLTRTHLQDLIETTARIHYEAFRSKQLLALKEGAARGPAAAQ</sequence>
<reference evidence="1" key="1">
    <citation type="submission" date="2021-10" db="EMBL/GenBank/DDBJ databases">
        <title>Psilocybe cubensis genome.</title>
        <authorList>
            <person name="Mckernan K.J."/>
            <person name="Crawford S."/>
            <person name="Trippe A."/>
            <person name="Kane L.T."/>
            <person name="Mclaughlin S."/>
        </authorList>
    </citation>
    <scope>NUCLEOTIDE SEQUENCE</scope>
    <source>
        <strain evidence="1">MGC-MH-2018</strain>
    </source>
</reference>
<evidence type="ECO:0000313" key="2">
    <source>
        <dbReference type="Proteomes" id="UP000664032"/>
    </source>
</evidence>
<dbReference type="EMBL" id="JAFIQS020000003">
    <property type="protein sequence ID" value="KAH9484427.1"/>
    <property type="molecule type" value="Genomic_DNA"/>
</dbReference>
<comment type="caution">
    <text evidence="1">The sequence shown here is derived from an EMBL/GenBank/DDBJ whole genome shotgun (WGS) entry which is preliminary data.</text>
</comment>
<organism evidence="1 2">
    <name type="scientific">Psilocybe cubensis</name>
    <name type="common">Psychedelic mushroom</name>
    <name type="synonym">Stropharia cubensis</name>
    <dbReference type="NCBI Taxonomy" id="181762"/>
    <lineage>
        <taxon>Eukaryota</taxon>
        <taxon>Fungi</taxon>
        <taxon>Dikarya</taxon>
        <taxon>Basidiomycota</taxon>
        <taxon>Agaricomycotina</taxon>
        <taxon>Agaricomycetes</taxon>
        <taxon>Agaricomycetidae</taxon>
        <taxon>Agaricales</taxon>
        <taxon>Agaricineae</taxon>
        <taxon>Strophariaceae</taxon>
        <taxon>Psilocybe</taxon>
    </lineage>
</organism>
<name>A0ACB8H9U1_PSICU</name>
<keyword evidence="2" id="KW-1185">Reference proteome</keyword>